<sequence length="282" mass="33355">MNIFLWLSNIVTLSINERILSYKVEKYPIDGEFNSLEKNPEAWNVEIHSIDMYSFFTSKSPVPFIVKHSEDGKLEICIFVENLDEFVASNIVFYLVAYPLKKPDHVYRTSIYKLVIFGSGDTYLTKVEYNVVLFLCHMAYLYRDVVEINIEDFPESKYRTILGQHTFSSYSIPKKFIEEIPLRNHHSDIGLIDFIRDCLLHYTKICAQRSMIKSLQKLLYVFSDNNMLVVRNMCHSDFSKLLFFLNTDLKSWILDYKPVEQKLLEIYGRKLQQYQNETCCYL</sequence>
<dbReference type="EMBL" id="SBJO01000121">
    <property type="protein sequence ID" value="KAF9762916.1"/>
    <property type="molecule type" value="Genomic_DNA"/>
</dbReference>
<organism evidence="1 2">
    <name type="scientific">Nosema granulosis</name>
    <dbReference type="NCBI Taxonomy" id="83296"/>
    <lineage>
        <taxon>Eukaryota</taxon>
        <taxon>Fungi</taxon>
        <taxon>Fungi incertae sedis</taxon>
        <taxon>Microsporidia</taxon>
        <taxon>Nosematidae</taxon>
        <taxon>Nosema</taxon>
    </lineage>
</organism>
<evidence type="ECO:0000313" key="2">
    <source>
        <dbReference type="Proteomes" id="UP000740883"/>
    </source>
</evidence>
<reference evidence="1 2" key="1">
    <citation type="journal article" date="2020" name="Genome Biol. Evol.">
        <title>Comparative genomics of strictly vertically transmitted, feminizing microsporidia endosymbionts of amphipod crustaceans.</title>
        <authorList>
            <person name="Cormier A."/>
            <person name="Chebbi M.A."/>
            <person name="Giraud I."/>
            <person name="Wattier R."/>
            <person name="Teixeira M."/>
            <person name="Gilbert C."/>
            <person name="Rigaud T."/>
            <person name="Cordaux R."/>
        </authorList>
    </citation>
    <scope>NUCLEOTIDE SEQUENCE [LARGE SCALE GENOMIC DNA]</scope>
    <source>
        <strain evidence="1 2">Ou3-Ou53</strain>
    </source>
</reference>
<protein>
    <submittedName>
        <fullName evidence="1">Uncharacterized protein</fullName>
    </submittedName>
</protein>
<proteinExistence type="predicted"/>
<keyword evidence="2" id="KW-1185">Reference proteome</keyword>
<name>A0A9P6GZ06_9MICR</name>
<comment type="caution">
    <text evidence="1">The sequence shown here is derived from an EMBL/GenBank/DDBJ whole genome shotgun (WGS) entry which is preliminary data.</text>
</comment>
<accession>A0A9P6GZ06</accession>
<evidence type="ECO:0000313" key="1">
    <source>
        <dbReference type="EMBL" id="KAF9762916.1"/>
    </source>
</evidence>
<dbReference type="Proteomes" id="UP000740883">
    <property type="component" value="Unassembled WGS sequence"/>
</dbReference>
<gene>
    <name evidence="1" type="ORF">NGRA_1673</name>
</gene>
<dbReference type="AlphaFoldDB" id="A0A9P6GZ06"/>